<evidence type="ECO:0000313" key="5">
    <source>
        <dbReference type="Proteomes" id="UP001367676"/>
    </source>
</evidence>
<organism evidence="4 5">
    <name type="scientific">Parthenolecanium corni</name>
    <dbReference type="NCBI Taxonomy" id="536013"/>
    <lineage>
        <taxon>Eukaryota</taxon>
        <taxon>Metazoa</taxon>
        <taxon>Ecdysozoa</taxon>
        <taxon>Arthropoda</taxon>
        <taxon>Hexapoda</taxon>
        <taxon>Insecta</taxon>
        <taxon>Pterygota</taxon>
        <taxon>Neoptera</taxon>
        <taxon>Paraneoptera</taxon>
        <taxon>Hemiptera</taxon>
        <taxon>Sternorrhyncha</taxon>
        <taxon>Coccoidea</taxon>
        <taxon>Coccidae</taxon>
        <taxon>Parthenolecanium</taxon>
    </lineage>
</organism>
<evidence type="ECO:0000313" key="4">
    <source>
        <dbReference type="EMBL" id="KAK7580786.1"/>
    </source>
</evidence>
<gene>
    <name evidence="4" type="ORF">V9T40_001415</name>
</gene>
<dbReference type="AlphaFoldDB" id="A0AAN9TS92"/>
<accession>A0AAN9TS92</accession>
<dbReference type="InterPro" id="IPR006621">
    <property type="entry name" value="Nose-resist-to-fluoxetine_N"/>
</dbReference>
<evidence type="ECO:0000256" key="2">
    <source>
        <dbReference type="SAM" id="Phobius"/>
    </source>
</evidence>
<feature type="region of interest" description="Disordered" evidence="1">
    <location>
        <begin position="180"/>
        <end position="202"/>
    </location>
</feature>
<feature type="transmembrane region" description="Helical" evidence="2">
    <location>
        <begin position="118"/>
        <end position="142"/>
    </location>
</feature>
<reference evidence="4 5" key="1">
    <citation type="submission" date="2024-03" db="EMBL/GenBank/DDBJ databases">
        <title>Adaptation during the transition from Ophiocordyceps entomopathogen to insect associate is accompanied by gene loss and intensified selection.</title>
        <authorList>
            <person name="Ward C.M."/>
            <person name="Onetto C.A."/>
            <person name="Borneman A.R."/>
        </authorList>
    </citation>
    <scope>NUCLEOTIDE SEQUENCE [LARGE SCALE GENOMIC DNA]</scope>
    <source>
        <strain evidence="4">AWRI1</strain>
        <tissue evidence="4">Single Adult Female</tissue>
    </source>
</reference>
<evidence type="ECO:0000259" key="3">
    <source>
        <dbReference type="Pfam" id="PF20146"/>
    </source>
</evidence>
<keyword evidence="5" id="KW-1185">Reference proteome</keyword>
<dbReference type="Pfam" id="PF20146">
    <property type="entry name" value="NRF"/>
    <property type="match status" value="1"/>
</dbReference>
<keyword evidence="2" id="KW-1133">Transmembrane helix</keyword>
<comment type="caution">
    <text evidence="4">The sequence shown here is derived from an EMBL/GenBank/DDBJ whole genome shotgun (WGS) entry which is preliminary data.</text>
</comment>
<sequence length="264" mass="30047">MPQVVWDASGHYSGGYFWGNQYWMGSRTLCREIAEEHPELPFDLEFSVARTNLTVNLPLHGQNQFVGICLPYVCSKFDVHVLVEQSMMSSPAEDDRNTEIIKIKSHYDHYYMTHDRTFWLVIFSTIIVSALLLIGTVLDLMLQRKKFCRDGCRKNFKYDNYTYAVNPPLQPYTDSEKIEADGSISERRSTSSGAVTPTSETEDAKSGLWQEVFLSFSVIRNMRQICDSTIGADTIPIIHGLRSISMGWVILGHTCIVAFKYSGE</sequence>
<dbReference type="EMBL" id="JBBCAQ010000034">
    <property type="protein sequence ID" value="KAK7580786.1"/>
    <property type="molecule type" value="Genomic_DNA"/>
</dbReference>
<feature type="compositionally biased region" description="Basic and acidic residues" evidence="1">
    <location>
        <begin position="180"/>
        <end position="189"/>
    </location>
</feature>
<protein>
    <recommendedName>
        <fullName evidence="3">Nose resistant-to-fluoxetine protein N-terminal domain-containing protein</fullName>
    </recommendedName>
</protein>
<evidence type="ECO:0000256" key="1">
    <source>
        <dbReference type="SAM" id="MobiDB-lite"/>
    </source>
</evidence>
<dbReference type="PANTHER" id="PTHR11161">
    <property type="entry name" value="O-ACYLTRANSFERASE"/>
    <property type="match status" value="1"/>
</dbReference>
<name>A0AAN9TS92_9HEMI</name>
<keyword evidence="2" id="KW-0812">Transmembrane</keyword>
<proteinExistence type="predicted"/>
<dbReference type="PANTHER" id="PTHR11161:SF72">
    <property type="entry name" value="FI21449P1"/>
    <property type="match status" value="1"/>
</dbReference>
<dbReference type="InterPro" id="IPR052728">
    <property type="entry name" value="O2_lipid_transport_reg"/>
</dbReference>
<feature type="domain" description="Nose resistant-to-fluoxetine protein N-terminal" evidence="3">
    <location>
        <begin position="5"/>
        <end position="82"/>
    </location>
</feature>
<dbReference type="Proteomes" id="UP001367676">
    <property type="component" value="Unassembled WGS sequence"/>
</dbReference>
<keyword evidence="2" id="KW-0472">Membrane</keyword>
<feature type="compositionally biased region" description="Polar residues" evidence="1">
    <location>
        <begin position="190"/>
        <end position="199"/>
    </location>
</feature>